<evidence type="ECO:0000313" key="7">
    <source>
        <dbReference type="EMBL" id="KAK1166958.1"/>
    </source>
</evidence>
<accession>A0AAD8DC45</accession>
<feature type="transmembrane region" description="Helical" evidence="4">
    <location>
        <begin position="308"/>
        <end position="327"/>
    </location>
</feature>
<dbReference type="CDD" id="cd00033">
    <property type="entry name" value="CCP"/>
    <property type="match status" value="1"/>
</dbReference>
<organism evidence="7 8">
    <name type="scientific">Acipenser oxyrinchus oxyrinchus</name>
    <dbReference type="NCBI Taxonomy" id="40147"/>
    <lineage>
        <taxon>Eukaryota</taxon>
        <taxon>Metazoa</taxon>
        <taxon>Chordata</taxon>
        <taxon>Craniata</taxon>
        <taxon>Vertebrata</taxon>
        <taxon>Euteleostomi</taxon>
        <taxon>Actinopterygii</taxon>
        <taxon>Chondrostei</taxon>
        <taxon>Acipenseriformes</taxon>
        <taxon>Acipenseridae</taxon>
        <taxon>Acipenser</taxon>
    </lineage>
</organism>
<feature type="region of interest" description="Disordered" evidence="3">
    <location>
        <begin position="348"/>
        <end position="374"/>
    </location>
</feature>
<keyword evidence="4" id="KW-0472">Membrane</keyword>
<evidence type="ECO:0000256" key="5">
    <source>
        <dbReference type="SAM" id="SignalP"/>
    </source>
</evidence>
<keyword evidence="5" id="KW-0732">Signal</keyword>
<name>A0AAD8DC45_ACIOX</name>
<dbReference type="GO" id="GO:0042010">
    <property type="term" value="F:interleukin-15 receptor activity"/>
    <property type="evidence" value="ECO:0007669"/>
    <property type="project" value="InterPro"/>
</dbReference>
<comment type="caution">
    <text evidence="2">Lacks conserved residue(s) required for the propagation of feature annotation.</text>
</comment>
<feature type="chain" id="PRO_5042121835" evidence="5">
    <location>
        <begin position="21"/>
        <end position="374"/>
    </location>
</feature>
<keyword evidence="4" id="KW-0812">Transmembrane</keyword>
<dbReference type="PROSITE" id="PS50923">
    <property type="entry name" value="SUSHI"/>
    <property type="match status" value="1"/>
</dbReference>
<evidence type="ECO:0000256" key="2">
    <source>
        <dbReference type="PROSITE-ProRule" id="PRU00302"/>
    </source>
</evidence>
<feature type="compositionally biased region" description="Polar residues" evidence="3">
    <location>
        <begin position="364"/>
        <end position="374"/>
    </location>
</feature>
<keyword evidence="1 2" id="KW-1015">Disulfide bond</keyword>
<dbReference type="SUPFAM" id="SSF57535">
    <property type="entry name" value="Complement control module/SCR domain"/>
    <property type="match status" value="1"/>
</dbReference>
<sequence>MNYRPVAFLLLFSFSNYTEHDTVWAADKYTTDRCEHPVQLQFTDEFEEHSFLVGKSYRYNCTRGYKRKAGTSSLIHCMNKNGTVQWSVPDLICIRDPKLKGATDPTQINKGITAAKGLLTTLTDPVPETTTLPFTTFTPSAPAQPKTKATTTRTATVEGKKIALPETPPPSVPTTENRMSSRPIITGQVLEYRTATKAPETATSTELSTITVPYVSTAEASSSSTSPQALTTRMPVPSTARPSQHTTADITAGIVETTDRERTSQASASLSPTSPTIQYRVSSTEPIVTYKVPDITEQSSAGSVGAKAGGSIAAVLFVIIILAVVLCNHKRKWGRNIIVTPASELQPMTNPEQPPPDVMLSLNVPVTENGDTVE</sequence>
<dbReference type="AlphaFoldDB" id="A0AAD8DC45"/>
<dbReference type="InterPro" id="IPR035976">
    <property type="entry name" value="Sushi/SCR/CCP_sf"/>
</dbReference>
<dbReference type="Proteomes" id="UP001230051">
    <property type="component" value="Unassembled WGS sequence"/>
</dbReference>
<evidence type="ECO:0000256" key="1">
    <source>
        <dbReference type="ARBA" id="ARBA00023157"/>
    </source>
</evidence>
<evidence type="ECO:0000256" key="4">
    <source>
        <dbReference type="SAM" id="Phobius"/>
    </source>
</evidence>
<dbReference type="InterPro" id="IPR000436">
    <property type="entry name" value="Sushi_SCR_CCP_dom"/>
</dbReference>
<comment type="caution">
    <text evidence="7">The sequence shown here is derived from an EMBL/GenBank/DDBJ whole genome shotgun (WGS) entry which is preliminary data.</text>
</comment>
<feature type="disulfide bond" evidence="2">
    <location>
        <begin position="34"/>
        <end position="77"/>
    </location>
</feature>
<dbReference type="PANTHER" id="PTHR15060">
    <property type="entry name" value="INTERLEUKIN-15 RECEPTOR SUBUNIT ALPHA"/>
    <property type="match status" value="1"/>
</dbReference>
<keyword evidence="4" id="KW-1133">Transmembrane helix</keyword>
<evidence type="ECO:0000313" key="8">
    <source>
        <dbReference type="Proteomes" id="UP001230051"/>
    </source>
</evidence>
<gene>
    <name evidence="7" type="primary">Il15ra</name>
    <name evidence="7" type="ORF">AOXY_G11596</name>
</gene>
<evidence type="ECO:0000256" key="3">
    <source>
        <dbReference type="SAM" id="MobiDB-lite"/>
    </source>
</evidence>
<dbReference type="InterPro" id="IPR042372">
    <property type="entry name" value="IL15RA"/>
</dbReference>
<keyword evidence="8" id="KW-1185">Reference proteome</keyword>
<reference evidence="7" key="1">
    <citation type="submission" date="2022-02" db="EMBL/GenBank/DDBJ databases">
        <title>Atlantic sturgeon de novo genome assembly.</title>
        <authorList>
            <person name="Stock M."/>
            <person name="Klopp C."/>
            <person name="Guiguen Y."/>
            <person name="Cabau C."/>
            <person name="Parinello H."/>
            <person name="Santidrian Yebra-Pimentel E."/>
            <person name="Kuhl H."/>
            <person name="Dirks R.P."/>
            <person name="Guessner J."/>
            <person name="Wuertz S."/>
            <person name="Du K."/>
            <person name="Schartl M."/>
        </authorList>
    </citation>
    <scope>NUCLEOTIDE SEQUENCE</scope>
    <source>
        <strain evidence="7">STURGEONOMICS-FGT-2020</strain>
        <tissue evidence="7">Whole blood</tissue>
    </source>
</reference>
<keyword evidence="2" id="KW-0768">Sushi</keyword>
<dbReference type="PANTHER" id="PTHR15060:SF0">
    <property type="entry name" value="INTERLEUKIN-15 RECEPTOR SUBUNIT ALPHA"/>
    <property type="match status" value="1"/>
</dbReference>
<feature type="region of interest" description="Disordered" evidence="3">
    <location>
        <begin position="133"/>
        <end position="156"/>
    </location>
</feature>
<feature type="compositionally biased region" description="Polar residues" evidence="3">
    <location>
        <begin position="264"/>
        <end position="276"/>
    </location>
</feature>
<proteinExistence type="predicted"/>
<protein>
    <submittedName>
        <fullName evidence="7">Mucin-5AC-like isoform X1</fullName>
    </submittedName>
</protein>
<feature type="compositionally biased region" description="Polar residues" evidence="3">
    <location>
        <begin position="240"/>
        <end position="249"/>
    </location>
</feature>
<feature type="signal peptide" evidence="5">
    <location>
        <begin position="1"/>
        <end position="20"/>
    </location>
</feature>
<dbReference type="Gene3D" id="2.20.28.230">
    <property type="match status" value="1"/>
</dbReference>
<dbReference type="EMBL" id="JAGXEW010000010">
    <property type="protein sequence ID" value="KAK1166958.1"/>
    <property type="molecule type" value="Genomic_DNA"/>
</dbReference>
<feature type="domain" description="Sushi" evidence="6">
    <location>
        <begin position="32"/>
        <end position="95"/>
    </location>
</feature>
<evidence type="ECO:0000259" key="6">
    <source>
        <dbReference type="PROSITE" id="PS50923"/>
    </source>
</evidence>
<feature type="region of interest" description="Disordered" evidence="3">
    <location>
        <begin position="219"/>
        <end position="276"/>
    </location>
</feature>